<protein>
    <recommendedName>
        <fullName evidence="3">ROK family protein</fullName>
    </recommendedName>
</protein>
<dbReference type="InterPro" id="IPR043129">
    <property type="entry name" value="ATPase_NBD"/>
</dbReference>
<dbReference type="Proteomes" id="UP000177913">
    <property type="component" value="Unassembled WGS sequence"/>
</dbReference>
<dbReference type="AlphaFoldDB" id="A0A1F7GZ28"/>
<proteinExistence type="predicted"/>
<dbReference type="Gene3D" id="3.30.420.40">
    <property type="match status" value="1"/>
</dbReference>
<comment type="caution">
    <text evidence="1">The sequence shown here is derived from an EMBL/GenBank/DDBJ whole genome shotgun (WGS) entry which is preliminary data.</text>
</comment>
<gene>
    <name evidence="1" type="ORF">A3C25_05735</name>
</gene>
<reference evidence="1 2" key="1">
    <citation type="journal article" date="2016" name="Nat. Commun.">
        <title>Thousands of microbial genomes shed light on interconnected biogeochemical processes in an aquifer system.</title>
        <authorList>
            <person name="Anantharaman K."/>
            <person name="Brown C.T."/>
            <person name="Hug L.A."/>
            <person name="Sharon I."/>
            <person name="Castelle C.J."/>
            <person name="Probst A.J."/>
            <person name="Thomas B.C."/>
            <person name="Singh A."/>
            <person name="Wilkins M.J."/>
            <person name="Karaoz U."/>
            <person name="Brodie E.L."/>
            <person name="Williams K.H."/>
            <person name="Hubbard S.S."/>
            <person name="Banfield J.F."/>
        </authorList>
    </citation>
    <scope>NUCLEOTIDE SEQUENCE [LARGE SCALE GENOMIC DNA]</scope>
</reference>
<sequence length="64" mass="7244">MFHPIKLIVFGGGVINKQEHLLWRIKKVLDKKMTLFKTPVLTLAKHGENNALYGGVGLFLAERI</sequence>
<name>A0A1F7GZ28_9BACT</name>
<organism evidence="1 2">
    <name type="scientific">Candidatus Roizmanbacteria bacterium RIFCSPHIGHO2_02_FULL_38_11</name>
    <dbReference type="NCBI Taxonomy" id="1802039"/>
    <lineage>
        <taxon>Bacteria</taxon>
        <taxon>Candidatus Roizmaniibacteriota</taxon>
    </lineage>
</organism>
<dbReference type="SUPFAM" id="SSF53067">
    <property type="entry name" value="Actin-like ATPase domain"/>
    <property type="match status" value="1"/>
</dbReference>
<evidence type="ECO:0008006" key="3">
    <source>
        <dbReference type="Google" id="ProtNLM"/>
    </source>
</evidence>
<dbReference type="EMBL" id="MFZO01000037">
    <property type="protein sequence ID" value="OGK24201.1"/>
    <property type="molecule type" value="Genomic_DNA"/>
</dbReference>
<evidence type="ECO:0000313" key="1">
    <source>
        <dbReference type="EMBL" id="OGK24201.1"/>
    </source>
</evidence>
<accession>A0A1F7GZ28</accession>
<evidence type="ECO:0000313" key="2">
    <source>
        <dbReference type="Proteomes" id="UP000177913"/>
    </source>
</evidence>